<dbReference type="EMBL" id="VUJX02000007">
    <property type="protein sequence ID" value="KAL0933672.1"/>
    <property type="molecule type" value="Genomic_DNA"/>
</dbReference>
<evidence type="ECO:0000313" key="1">
    <source>
        <dbReference type="EMBL" id="KAL0933672.1"/>
    </source>
</evidence>
<name>A0ACC3YPC4_COLTU</name>
<organism evidence="1 2">
    <name type="scientific">Colletotrichum truncatum</name>
    <name type="common">Anthracnose fungus</name>
    <name type="synonym">Colletotrichum capsici</name>
    <dbReference type="NCBI Taxonomy" id="5467"/>
    <lineage>
        <taxon>Eukaryota</taxon>
        <taxon>Fungi</taxon>
        <taxon>Dikarya</taxon>
        <taxon>Ascomycota</taxon>
        <taxon>Pezizomycotina</taxon>
        <taxon>Sordariomycetes</taxon>
        <taxon>Hypocreomycetidae</taxon>
        <taxon>Glomerellales</taxon>
        <taxon>Glomerellaceae</taxon>
        <taxon>Colletotrichum</taxon>
        <taxon>Colletotrichum truncatum species complex</taxon>
    </lineage>
</organism>
<sequence length="230" mass="25299">MVITEIGRMGVKPGIDIMDESKTEGTVLSKAYNTVTVIEGGPYRAFWGLEEENPLMAWAFFDFDSVEHHETFAKLHGAEISKDFPTVLTHGEFVKHLALTASSAAALRAPLSEIVFIHFPGDLSADDKELIVQQLEHTVDKNVSKSPGIAAISWGWSVENDFPVVGTKEQSGSVLALIIGWSGITSQKSFHETTHWKAVKSEICEMKRIVTVTGLSISCHSSERKEVQDN</sequence>
<evidence type="ECO:0000313" key="2">
    <source>
        <dbReference type="Proteomes" id="UP000805649"/>
    </source>
</evidence>
<proteinExistence type="predicted"/>
<reference evidence="1 2" key="1">
    <citation type="journal article" date="2020" name="Phytopathology">
        <title>Genome Sequence Resources of Colletotrichum truncatum, C. plurivorum, C. musicola, and C. sojae: Four Species Pathogenic to Soybean (Glycine max).</title>
        <authorList>
            <person name="Rogerio F."/>
            <person name="Boufleur T.R."/>
            <person name="Ciampi-Guillardi M."/>
            <person name="Sukno S.A."/>
            <person name="Thon M.R."/>
            <person name="Massola Junior N.S."/>
            <person name="Baroncelli R."/>
        </authorList>
    </citation>
    <scope>NUCLEOTIDE SEQUENCE [LARGE SCALE GENOMIC DNA]</scope>
    <source>
        <strain evidence="1 2">CMES1059</strain>
    </source>
</reference>
<accession>A0ACC3YPC4</accession>
<dbReference type="Proteomes" id="UP000805649">
    <property type="component" value="Unassembled WGS sequence"/>
</dbReference>
<keyword evidence="2" id="KW-1185">Reference proteome</keyword>
<gene>
    <name evidence="1" type="ORF">CTRU02_210471</name>
</gene>
<protein>
    <submittedName>
        <fullName evidence="1">Uncharacterized protein</fullName>
    </submittedName>
</protein>
<comment type="caution">
    <text evidence="1">The sequence shown here is derived from an EMBL/GenBank/DDBJ whole genome shotgun (WGS) entry which is preliminary data.</text>
</comment>